<feature type="domain" description="BioF2-like acetyltransferase" evidence="1">
    <location>
        <begin position="165"/>
        <end position="312"/>
    </location>
</feature>
<keyword evidence="2" id="KW-0808">Transferase</keyword>
<dbReference type="Gene3D" id="3.40.630.30">
    <property type="match status" value="1"/>
</dbReference>
<dbReference type="RefSeq" id="WP_085218166.1">
    <property type="nucleotide sequence ID" value="NZ_LT840185.1"/>
</dbReference>
<dbReference type="SUPFAM" id="SSF55729">
    <property type="entry name" value="Acyl-CoA N-acyltransferases (Nat)"/>
    <property type="match status" value="1"/>
</dbReference>
<dbReference type="AlphaFoldDB" id="A0A1X7GBF9"/>
<evidence type="ECO:0000313" key="2">
    <source>
        <dbReference type="EMBL" id="SMF66748.1"/>
    </source>
</evidence>
<evidence type="ECO:0000259" key="1">
    <source>
        <dbReference type="Pfam" id="PF13480"/>
    </source>
</evidence>
<dbReference type="InterPro" id="IPR038740">
    <property type="entry name" value="BioF2-like_GNAT_dom"/>
</dbReference>
<name>A0A1X7GBF9_9SPHN</name>
<protein>
    <submittedName>
        <fullName evidence="2">Acetyltransferase (GNAT) domain-containing protein</fullName>
    </submittedName>
</protein>
<dbReference type="InterPro" id="IPR016181">
    <property type="entry name" value="Acyl_CoA_acyltransferase"/>
</dbReference>
<keyword evidence="3" id="KW-1185">Reference proteome</keyword>
<dbReference type="GO" id="GO:0016740">
    <property type="term" value="F:transferase activity"/>
    <property type="evidence" value="ECO:0007669"/>
    <property type="project" value="UniProtKB-KW"/>
</dbReference>
<dbReference type="Pfam" id="PF13480">
    <property type="entry name" value="Acetyltransf_6"/>
    <property type="match status" value="1"/>
</dbReference>
<organism evidence="2 3">
    <name type="scientific">Allosphingosinicella indica</name>
    <dbReference type="NCBI Taxonomy" id="941907"/>
    <lineage>
        <taxon>Bacteria</taxon>
        <taxon>Pseudomonadati</taxon>
        <taxon>Pseudomonadota</taxon>
        <taxon>Alphaproteobacteria</taxon>
        <taxon>Sphingomonadales</taxon>
        <taxon>Sphingomonadaceae</taxon>
        <taxon>Allosphingosinicella</taxon>
    </lineage>
</organism>
<accession>A0A1X7GBF9</accession>
<evidence type="ECO:0000313" key="3">
    <source>
        <dbReference type="Proteomes" id="UP000192934"/>
    </source>
</evidence>
<proteinExistence type="predicted"/>
<dbReference type="EMBL" id="LT840185">
    <property type="protein sequence ID" value="SMF66748.1"/>
    <property type="molecule type" value="Genomic_DNA"/>
</dbReference>
<dbReference type="OrthoDB" id="7402898at2"/>
<sequence length="384" mass="40977">MAKKRKAVTIAAAEGFPPAIDALAAAGPPELRFLRRGWFAAGGESHARTVTAVRGDGTPVAAIPSRPAGPAMLRARAVPGGYWPFRGVPVAADASDEELHALLSDGALNPCWRLGPVYRDAGTLRLRRIARRAGWTILTRRSGRSWVLDIAALQAEGPWPRPSTLKKNRAHLRKLEAEGAVAWRTVRGADWDAATFDALAAIEAASWIAATTDGSGAKFLKPEQRAIWENAVRDPLLAEMLSATILTVGGRPAAFSLDLTCGALQYGIASSYDEAFARFRAGRLLAWKQIEDAIAAGVARIDWGAGDSGYKREAGAVPGPLIEDHLFVRSGALAAVLRPGWERSFTRSAKEPDAEWEAERDPLANLPQILMASMVAAAAAVLGE</sequence>
<gene>
    <name evidence="2" type="ORF">SAMN06295910_1434</name>
</gene>
<dbReference type="Proteomes" id="UP000192934">
    <property type="component" value="Chromosome I"/>
</dbReference>
<reference evidence="3" key="1">
    <citation type="submission" date="2017-04" db="EMBL/GenBank/DDBJ databases">
        <authorList>
            <person name="Varghese N."/>
            <person name="Submissions S."/>
        </authorList>
    </citation>
    <scope>NUCLEOTIDE SEQUENCE [LARGE SCALE GENOMIC DNA]</scope>
    <source>
        <strain evidence="3">Dd16</strain>
    </source>
</reference>